<evidence type="ECO:0000256" key="3">
    <source>
        <dbReference type="ARBA" id="ARBA00022475"/>
    </source>
</evidence>
<evidence type="ECO:0000256" key="6">
    <source>
        <dbReference type="ARBA" id="ARBA00022989"/>
    </source>
</evidence>
<evidence type="ECO:0000259" key="10">
    <source>
        <dbReference type="PROSITE" id="PS50850"/>
    </source>
</evidence>
<comment type="subcellular location">
    <subcellularLocation>
        <location evidence="1">Cell membrane</location>
        <topology evidence="1">Multi-pass membrane protein</topology>
    </subcellularLocation>
</comment>
<dbReference type="InParanoid" id="A0A067QZV9"/>
<feature type="transmembrane region" description="Helical" evidence="9">
    <location>
        <begin position="175"/>
        <end position="196"/>
    </location>
</feature>
<feature type="transmembrane region" description="Helical" evidence="9">
    <location>
        <begin position="327"/>
        <end position="348"/>
    </location>
</feature>
<keyword evidence="5 9" id="KW-0812">Transmembrane</keyword>
<evidence type="ECO:0000313" key="12">
    <source>
        <dbReference type="Proteomes" id="UP000027135"/>
    </source>
</evidence>
<keyword evidence="3" id="KW-1003">Cell membrane</keyword>
<feature type="transmembrane region" description="Helical" evidence="9">
    <location>
        <begin position="151"/>
        <end position="169"/>
    </location>
</feature>
<evidence type="ECO:0000256" key="4">
    <source>
        <dbReference type="ARBA" id="ARBA00022597"/>
    </source>
</evidence>
<feature type="transmembrane region" description="Helical" evidence="9">
    <location>
        <begin position="20"/>
        <end position="40"/>
    </location>
</feature>
<dbReference type="PANTHER" id="PTHR48021:SF1">
    <property type="entry name" value="GH07001P-RELATED"/>
    <property type="match status" value="1"/>
</dbReference>
<accession>A0A067QZV9</accession>
<protein>
    <submittedName>
        <fullName evidence="11">Solute carrier family 2, facilitated glucose transporter member 8</fullName>
    </submittedName>
</protein>
<reference evidence="11 12" key="1">
    <citation type="journal article" date="2014" name="Nat. Commun.">
        <title>Molecular traces of alternative social organization in a termite genome.</title>
        <authorList>
            <person name="Terrapon N."/>
            <person name="Li C."/>
            <person name="Robertson H.M."/>
            <person name="Ji L."/>
            <person name="Meng X."/>
            <person name="Booth W."/>
            <person name="Chen Z."/>
            <person name="Childers C.P."/>
            <person name="Glastad K.M."/>
            <person name="Gokhale K."/>
            <person name="Gowin J."/>
            <person name="Gronenberg W."/>
            <person name="Hermansen R.A."/>
            <person name="Hu H."/>
            <person name="Hunt B.G."/>
            <person name="Huylmans A.K."/>
            <person name="Khalil S.M."/>
            <person name="Mitchell R.D."/>
            <person name="Munoz-Torres M.C."/>
            <person name="Mustard J.A."/>
            <person name="Pan H."/>
            <person name="Reese J.T."/>
            <person name="Scharf M.E."/>
            <person name="Sun F."/>
            <person name="Vogel H."/>
            <person name="Xiao J."/>
            <person name="Yang W."/>
            <person name="Yang Z."/>
            <person name="Yang Z."/>
            <person name="Zhou J."/>
            <person name="Zhu J."/>
            <person name="Brent C.S."/>
            <person name="Elsik C.G."/>
            <person name="Goodisman M.A."/>
            <person name="Liberles D.A."/>
            <person name="Roe R.M."/>
            <person name="Vargo E.L."/>
            <person name="Vilcinskas A."/>
            <person name="Wang J."/>
            <person name="Bornberg-Bauer E."/>
            <person name="Korb J."/>
            <person name="Zhang G."/>
            <person name="Liebig J."/>
        </authorList>
    </citation>
    <scope>NUCLEOTIDE SEQUENCE [LARGE SCALE GENOMIC DNA]</scope>
    <source>
        <tissue evidence="11">Whole organism</tissue>
    </source>
</reference>
<dbReference type="GO" id="GO:0005886">
    <property type="term" value="C:plasma membrane"/>
    <property type="evidence" value="ECO:0007669"/>
    <property type="project" value="UniProtKB-SubCell"/>
</dbReference>
<dbReference type="SUPFAM" id="SSF103473">
    <property type="entry name" value="MFS general substrate transporter"/>
    <property type="match status" value="1"/>
</dbReference>
<sequence>MKGVDLLALLQRIQGKYRQISAALAANLITLAYGVVPGWLSPTLPLLRSTETTLGDVVTQEQESWLASLPFLAAFLFSPAYSYINQRLGRKAAGYLSAAPAIVGYLLVVFGDSTTHLLISRFVLGLCIAGVNVFVTMYVSEISEDSVRGALGNFRGVAAGIGTICVYAVGSHLSIQHTAVVCVSFPILFLFAYAWCPESPMFLLGKGRRQEAFDAYVRLRGDPSLAEEAMRKLEAVVHTNETHDHNGSVLGLLSVRGTRRALLIALTLSVAQQFSGMNVMYGYCASIFEISRTNISPQTSSIIFGFVNLSGSLFSCFSSDLAGRRPILICTQIVQGVCLLGLGTYLYLDRFGFDVSALGVIPIACVSLYSFCVIAGPADLLFVVMAETFRPEARGLATSVTNCTLWMLAFLSTKFFNVLVDLLEVYGCFWLFAAVSYAGALLTFFQLPETKNRSLESILRELNGDPPAEVEKPHLEDWRSDEFASKTRTSAG</sequence>
<keyword evidence="6 9" id="KW-1133">Transmembrane helix</keyword>
<dbReference type="AlphaFoldDB" id="A0A067QZV9"/>
<keyword evidence="2" id="KW-0813">Transport</keyword>
<feature type="transmembrane region" description="Helical" evidence="9">
    <location>
        <begin position="360"/>
        <end position="384"/>
    </location>
</feature>
<feature type="compositionally biased region" description="Basic and acidic residues" evidence="8">
    <location>
        <begin position="464"/>
        <end position="485"/>
    </location>
</feature>
<keyword evidence="12" id="KW-1185">Reference proteome</keyword>
<evidence type="ECO:0000256" key="7">
    <source>
        <dbReference type="ARBA" id="ARBA00023136"/>
    </source>
</evidence>
<feature type="transmembrane region" description="Helical" evidence="9">
    <location>
        <begin position="422"/>
        <end position="445"/>
    </location>
</feature>
<dbReference type="InterPro" id="IPR050549">
    <property type="entry name" value="MFS_Trehalose_Transporter"/>
</dbReference>
<proteinExistence type="predicted"/>
<dbReference type="EMBL" id="KK852809">
    <property type="protein sequence ID" value="KDR15985.1"/>
    <property type="molecule type" value="Genomic_DNA"/>
</dbReference>
<dbReference type="PROSITE" id="PS50850">
    <property type="entry name" value="MFS"/>
    <property type="match status" value="1"/>
</dbReference>
<evidence type="ECO:0000256" key="2">
    <source>
        <dbReference type="ARBA" id="ARBA00022448"/>
    </source>
</evidence>
<dbReference type="Pfam" id="PF00083">
    <property type="entry name" value="Sugar_tr"/>
    <property type="match status" value="1"/>
</dbReference>
<dbReference type="FunFam" id="1.20.1250.20:FF:000218">
    <property type="entry name" value="facilitated trehalose transporter Tret1"/>
    <property type="match status" value="1"/>
</dbReference>
<dbReference type="Proteomes" id="UP000027135">
    <property type="component" value="Unassembled WGS sequence"/>
</dbReference>
<dbReference type="PANTHER" id="PTHR48021">
    <property type="match status" value="1"/>
</dbReference>
<evidence type="ECO:0000256" key="1">
    <source>
        <dbReference type="ARBA" id="ARBA00004651"/>
    </source>
</evidence>
<feature type="region of interest" description="Disordered" evidence="8">
    <location>
        <begin position="464"/>
        <end position="492"/>
    </location>
</feature>
<dbReference type="InterPro" id="IPR036259">
    <property type="entry name" value="MFS_trans_sf"/>
</dbReference>
<dbReference type="InterPro" id="IPR005828">
    <property type="entry name" value="MFS_sugar_transport-like"/>
</dbReference>
<dbReference type="OrthoDB" id="6612291at2759"/>
<dbReference type="GO" id="GO:0022857">
    <property type="term" value="F:transmembrane transporter activity"/>
    <property type="evidence" value="ECO:0007669"/>
    <property type="project" value="InterPro"/>
</dbReference>
<feature type="transmembrane region" description="Helical" evidence="9">
    <location>
        <begin position="117"/>
        <end position="139"/>
    </location>
</feature>
<feature type="transmembrane region" description="Helical" evidence="9">
    <location>
        <begin position="65"/>
        <end position="84"/>
    </location>
</feature>
<keyword evidence="7 9" id="KW-0472">Membrane</keyword>
<gene>
    <name evidence="11" type="ORF">L798_10334</name>
</gene>
<evidence type="ECO:0000256" key="9">
    <source>
        <dbReference type="SAM" id="Phobius"/>
    </source>
</evidence>
<keyword evidence="4 11" id="KW-0762">Sugar transport</keyword>
<organism evidence="11 12">
    <name type="scientific">Zootermopsis nevadensis</name>
    <name type="common">Dampwood termite</name>
    <dbReference type="NCBI Taxonomy" id="136037"/>
    <lineage>
        <taxon>Eukaryota</taxon>
        <taxon>Metazoa</taxon>
        <taxon>Ecdysozoa</taxon>
        <taxon>Arthropoda</taxon>
        <taxon>Hexapoda</taxon>
        <taxon>Insecta</taxon>
        <taxon>Pterygota</taxon>
        <taxon>Neoptera</taxon>
        <taxon>Polyneoptera</taxon>
        <taxon>Dictyoptera</taxon>
        <taxon>Blattodea</taxon>
        <taxon>Blattoidea</taxon>
        <taxon>Termitoidae</taxon>
        <taxon>Termopsidae</taxon>
        <taxon>Zootermopsis</taxon>
    </lineage>
</organism>
<dbReference type="Gene3D" id="1.20.1250.20">
    <property type="entry name" value="MFS general substrate transporter like domains"/>
    <property type="match status" value="1"/>
</dbReference>
<name>A0A067QZV9_ZOONE</name>
<feature type="transmembrane region" description="Helical" evidence="9">
    <location>
        <begin position="295"/>
        <end position="315"/>
    </location>
</feature>
<dbReference type="InterPro" id="IPR020846">
    <property type="entry name" value="MFS_dom"/>
</dbReference>
<dbReference type="eggNOG" id="KOG0254">
    <property type="taxonomic scope" value="Eukaryota"/>
</dbReference>
<feature type="domain" description="Major facilitator superfamily (MFS) profile" evidence="10">
    <location>
        <begin position="18"/>
        <end position="451"/>
    </location>
</feature>
<feature type="transmembrane region" description="Helical" evidence="9">
    <location>
        <begin position="93"/>
        <end position="111"/>
    </location>
</feature>
<evidence type="ECO:0000313" key="11">
    <source>
        <dbReference type="EMBL" id="KDR15985.1"/>
    </source>
</evidence>
<evidence type="ECO:0000256" key="5">
    <source>
        <dbReference type="ARBA" id="ARBA00022692"/>
    </source>
</evidence>
<evidence type="ECO:0000256" key="8">
    <source>
        <dbReference type="SAM" id="MobiDB-lite"/>
    </source>
</evidence>
<dbReference type="OMA" id="CAGRFIL"/>